<dbReference type="CDD" id="cd09487">
    <property type="entry name" value="SAM_superfamily"/>
    <property type="match status" value="1"/>
</dbReference>
<keyword evidence="3" id="KW-1133">Transmembrane helix</keyword>
<keyword evidence="1" id="KW-0040">ANK repeat</keyword>
<feature type="repeat" description="ANK" evidence="1">
    <location>
        <begin position="112"/>
        <end position="150"/>
    </location>
</feature>
<dbReference type="AlphaFoldDB" id="A0A034WVC6"/>
<dbReference type="PANTHER" id="PTHR24157">
    <property type="entry name" value="ANKYRIN REPEAT, SAM AND BASIC LEUCINE ZIPPER DOMAIN-CONTAINING PROTEIN 1"/>
    <property type="match status" value="1"/>
</dbReference>
<dbReference type="OrthoDB" id="439236at2759"/>
<dbReference type="InterPro" id="IPR013761">
    <property type="entry name" value="SAM/pointed_sf"/>
</dbReference>
<keyword evidence="4" id="KW-0647">Proteasome</keyword>
<dbReference type="GeneID" id="105228076"/>
<gene>
    <name evidence="4" type="primary">PSD10</name>
    <name evidence="6" type="synonym">LOC105228076</name>
</gene>
<dbReference type="KEGG" id="bdr:105228076"/>
<dbReference type="EMBL" id="GAKP01000792">
    <property type="protein sequence ID" value="JAC58160.1"/>
    <property type="molecule type" value="Transcribed_RNA"/>
</dbReference>
<dbReference type="SMART" id="SM00248">
    <property type="entry name" value="ANK"/>
    <property type="match status" value="4"/>
</dbReference>
<keyword evidence="3" id="KW-0812">Transmembrane</keyword>
<evidence type="ECO:0000256" key="1">
    <source>
        <dbReference type="PROSITE-ProRule" id="PRU00023"/>
    </source>
</evidence>
<evidence type="ECO:0000313" key="5">
    <source>
        <dbReference type="Proteomes" id="UP001652620"/>
    </source>
</evidence>
<accession>A0A034WVC6</accession>
<dbReference type="Gene3D" id="1.25.40.20">
    <property type="entry name" value="Ankyrin repeat-containing domain"/>
    <property type="match status" value="2"/>
</dbReference>
<feature type="repeat" description="ANK" evidence="1">
    <location>
        <begin position="183"/>
        <end position="215"/>
    </location>
</feature>
<evidence type="ECO:0000256" key="3">
    <source>
        <dbReference type="SAM" id="Phobius"/>
    </source>
</evidence>
<dbReference type="InterPro" id="IPR036770">
    <property type="entry name" value="Ankyrin_rpt-contain_sf"/>
</dbReference>
<keyword evidence="5" id="KW-1185">Reference proteome</keyword>
<dbReference type="PROSITE" id="PS50297">
    <property type="entry name" value="ANK_REP_REGION"/>
    <property type="match status" value="1"/>
</dbReference>
<dbReference type="Gene3D" id="1.10.150.50">
    <property type="entry name" value="Transcription Factor, Ets-1"/>
    <property type="match status" value="1"/>
</dbReference>
<reference evidence="6" key="2">
    <citation type="submission" date="2025-04" db="UniProtKB">
        <authorList>
            <consortium name="RefSeq"/>
        </authorList>
    </citation>
    <scope>IDENTIFICATION</scope>
    <source>
        <strain evidence="6">Punador</strain>
    </source>
</reference>
<dbReference type="GO" id="GO:0071546">
    <property type="term" value="C:pi-body"/>
    <property type="evidence" value="ECO:0007669"/>
    <property type="project" value="TreeGrafter"/>
</dbReference>
<dbReference type="Proteomes" id="UP001652620">
    <property type="component" value="Unplaced"/>
</dbReference>
<dbReference type="SUPFAM" id="SSF47769">
    <property type="entry name" value="SAM/Pointed domain"/>
    <property type="match status" value="1"/>
</dbReference>
<evidence type="ECO:0000256" key="2">
    <source>
        <dbReference type="SAM" id="MobiDB-lite"/>
    </source>
</evidence>
<proteinExistence type="predicted"/>
<dbReference type="SUPFAM" id="SSF48403">
    <property type="entry name" value="Ankyrin repeat"/>
    <property type="match status" value="1"/>
</dbReference>
<name>A0A034WVC6_BACDO</name>
<dbReference type="CTD" id="35795"/>
<dbReference type="OMA" id="PFMFACR"/>
<protein>
    <submittedName>
        <fullName evidence="4">26S proteasome non-ATPase regulatory subunit 10</fullName>
    </submittedName>
    <submittedName>
        <fullName evidence="6">Uncharacterized protein LOC105228076</fullName>
    </submittedName>
</protein>
<dbReference type="PANTHER" id="PTHR24157:SF3">
    <property type="entry name" value="ANKYRIN REPEAT, SAM AND BASIC LEUCINE ZIPPER DOMAIN-CONTAINING PROTEIN 1"/>
    <property type="match status" value="1"/>
</dbReference>
<keyword evidence="3" id="KW-0472">Membrane</keyword>
<feature type="transmembrane region" description="Helical" evidence="3">
    <location>
        <begin position="445"/>
        <end position="467"/>
    </location>
</feature>
<organism evidence="4">
    <name type="scientific">Bactrocera dorsalis</name>
    <name type="common">Oriental fruit fly</name>
    <name type="synonym">Dacus dorsalis</name>
    <dbReference type="NCBI Taxonomy" id="27457"/>
    <lineage>
        <taxon>Eukaryota</taxon>
        <taxon>Metazoa</taxon>
        <taxon>Ecdysozoa</taxon>
        <taxon>Arthropoda</taxon>
        <taxon>Hexapoda</taxon>
        <taxon>Insecta</taxon>
        <taxon>Pterygota</taxon>
        <taxon>Neoptera</taxon>
        <taxon>Endopterygota</taxon>
        <taxon>Diptera</taxon>
        <taxon>Brachycera</taxon>
        <taxon>Muscomorpha</taxon>
        <taxon>Tephritoidea</taxon>
        <taxon>Tephritidae</taxon>
        <taxon>Bactrocera</taxon>
        <taxon>Bactrocera</taxon>
    </lineage>
</organism>
<reference evidence="4" key="1">
    <citation type="journal article" date="2014" name="BMC Genomics">
        <title>Characterizing the developmental transcriptome of the oriental fruit fly, Bactrocera dorsalis (Diptera: Tephritidae) through comparative genomic analysis with Drosophila melanogaster utilizing modENCODE datasets.</title>
        <authorList>
            <person name="Geib S.M."/>
            <person name="Calla B."/>
            <person name="Hall B."/>
            <person name="Hou S."/>
            <person name="Manoukis N.C."/>
        </authorList>
    </citation>
    <scope>NUCLEOTIDE SEQUENCE</scope>
    <source>
        <strain evidence="4">Punador</strain>
    </source>
</reference>
<sequence>MPQSQINYRPPMTDSEDSDGYDGYYFGDMPPKKARSPTIWQQEQNSRAEIIFSIIKGDTEKCRQQISDHKISVNEPINGEFTLLMTACREGQLSIVRLLLEDFSADVNKQVDSFTPLMLACQCTSKDSHTIDQIVQLLLKHGAVINVSDKYGTTPFMHACKNGYIAIVRRMLKDVSFDAVDNQGCTPIFHAIENNRTDVVKLLMEVGVNATIANRKGYTPVQVAQFHGFYDLLEFLPKEKVTYVVPPQFLGYNTLRDYIPRIFLKSDCPEYFQEINAILLSLNMDRFLEHFAKKQTTLLDFLSMNDALLKDIGIKYPIFRMKIMKGLLDFHLHHWSKKSIARVSRSSKENFYEILMITANHLQHMVILTATLRFIKENIKSKELGYVSQEQLQTLQQNVNTYRVTIKEVLRTTEYLSSFSPSKNPLYIDYDEYLAETKRLKLKSFFKYTTIFVGVSVFICLKIRTIFFSS</sequence>
<dbReference type="PROSITE" id="PS50088">
    <property type="entry name" value="ANK_REPEAT"/>
    <property type="match status" value="2"/>
</dbReference>
<evidence type="ECO:0000313" key="4">
    <source>
        <dbReference type="EMBL" id="JAC58160.1"/>
    </source>
</evidence>
<dbReference type="InterPro" id="IPR002110">
    <property type="entry name" value="Ankyrin_rpt"/>
</dbReference>
<dbReference type="Pfam" id="PF12796">
    <property type="entry name" value="Ank_2"/>
    <property type="match status" value="2"/>
</dbReference>
<dbReference type="RefSeq" id="XP_011205991.1">
    <property type="nucleotide sequence ID" value="XM_011207689.3"/>
</dbReference>
<dbReference type="GO" id="GO:0000502">
    <property type="term" value="C:proteasome complex"/>
    <property type="evidence" value="ECO:0007669"/>
    <property type="project" value="UniProtKB-KW"/>
</dbReference>
<evidence type="ECO:0000313" key="6">
    <source>
        <dbReference type="RefSeq" id="XP_011205991.1"/>
    </source>
</evidence>
<feature type="region of interest" description="Disordered" evidence="2">
    <location>
        <begin position="1"/>
        <end position="27"/>
    </location>
</feature>